<dbReference type="KEGG" id="ptm:GSPATT00024966001"/>
<evidence type="ECO:0000313" key="3">
    <source>
        <dbReference type="Proteomes" id="UP000000600"/>
    </source>
</evidence>
<dbReference type="OrthoDB" id="312793at2759"/>
<organism evidence="2 3">
    <name type="scientific">Paramecium tetraurelia</name>
    <dbReference type="NCBI Taxonomy" id="5888"/>
    <lineage>
        <taxon>Eukaryota</taxon>
        <taxon>Sar</taxon>
        <taxon>Alveolata</taxon>
        <taxon>Ciliophora</taxon>
        <taxon>Intramacronucleata</taxon>
        <taxon>Oligohymenophorea</taxon>
        <taxon>Peniculida</taxon>
        <taxon>Parameciidae</taxon>
        <taxon>Paramecium</taxon>
    </lineage>
</organism>
<evidence type="ECO:0000313" key="2">
    <source>
        <dbReference type="EMBL" id="CAK92234.1"/>
    </source>
</evidence>
<accession>A0EAB7</accession>
<dbReference type="EMBL" id="CT868667">
    <property type="protein sequence ID" value="CAK92234.1"/>
    <property type="molecule type" value="Genomic_DNA"/>
</dbReference>
<dbReference type="RefSeq" id="XP_001459631.1">
    <property type="nucleotide sequence ID" value="XM_001459594.2"/>
</dbReference>
<protein>
    <submittedName>
        <fullName evidence="2">Uncharacterized protein</fullName>
    </submittedName>
</protein>
<name>A0EAB7_PARTE</name>
<gene>
    <name evidence="2" type="ORF">GSPATT00024966001</name>
</gene>
<dbReference type="Proteomes" id="UP000000600">
    <property type="component" value="Unassembled WGS sequence"/>
</dbReference>
<feature type="region of interest" description="Disordered" evidence="1">
    <location>
        <begin position="411"/>
        <end position="430"/>
    </location>
</feature>
<proteinExistence type="predicted"/>
<dbReference type="AlphaFoldDB" id="A0EAB7"/>
<evidence type="ECO:0000256" key="1">
    <source>
        <dbReference type="SAM" id="MobiDB-lite"/>
    </source>
</evidence>
<dbReference type="GeneID" id="5045416"/>
<sequence>MNQYQKIGSYSNNRFDNKQNLQQQTFKDSQIQAQAQAEIQFYIYSDLQNLINLIYSREAVLEYFKNDPNHSMITQSNNKLILQLNLSNAIHIDQQQIYKEQPQLFEFLQKERNKAYKILEKIIDNNDQLQNDHQKNDDVIPKYLKEYKQQYAKQEFKWESFPLQKTNQVAKFDEGVLQKMISSIQNVDNQIEQIRMNKSYRVPDQNEIQLKANDYYKMTQALLKENFPIKNPQVNQMKKQEIINIGGQSNVAQVQNLNQKTPSSNCDEYSKLNNQQDKRICEKEKLIDFINCLSQCNHIPLFKQPFHIRTHFSEVVFWDKYDEKIKQIKWAINFEKQHLLFQLLCLHNYFNLFMEYQKQIKGPQTRQIDMEIVKTLVNNDMKQKKEGKPYISNLIGFMYCCKDQIEISGYPNQKQHTTNPSNNAKKTGTMQNQQINQGYDEDQIYKFYEIFCSQLQNEINQQKR</sequence>
<keyword evidence="3" id="KW-1185">Reference proteome</keyword>
<reference evidence="2 3" key="1">
    <citation type="journal article" date="2006" name="Nature">
        <title>Global trends of whole-genome duplications revealed by the ciliate Paramecium tetraurelia.</title>
        <authorList>
            <consortium name="Genoscope"/>
            <person name="Aury J.-M."/>
            <person name="Jaillon O."/>
            <person name="Duret L."/>
            <person name="Noel B."/>
            <person name="Jubin C."/>
            <person name="Porcel B.M."/>
            <person name="Segurens B."/>
            <person name="Daubin V."/>
            <person name="Anthouard V."/>
            <person name="Aiach N."/>
            <person name="Arnaiz O."/>
            <person name="Billaut A."/>
            <person name="Beisson J."/>
            <person name="Blanc I."/>
            <person name="Bouhouche K."/>
            <person name="Camara F."/>
            <person name="Duharcourt S."/>
            <person name="Guigo R."/>
            <person name="Gogendeau D."/>
            <person name="Katinka M."/>
            <person name="Keller A.-M."/>
            <person name="Kissmehl R."/>
            <person name="Klotz C."/>
            <person name="Koll F."/>
            <person name="Le Moue A."/>
            <person name="Lepere C."/>
            <person name="Malinsky S."/>
            <person name="Nowacki M."/>
            <person name="Nowak J.K."/>
            <person name="Plattner H."/>
            <person name="Poulain J."/>
            <person name="Ruiz F."/>
            <person name="Serrano V."/>
            <person name="Zagulski M."/>
            <person name="Dessen P."/>
            <person name="Betermier M."/>
            <person name="Weissenbach J."/>
            <person name="Scarpelli C."/>
            <person name="Schachter V."/>
            <person name="Sperling L."/>
            <person name="Meyer E."/>
            <person name="Cohen J."/>
            <person name="Wincker P."/>
        </authorList>
    </citation>
    <scope>NUCLEOTIDE SEQUENCE [LARGE SCALE GENOMIC DNA]</scope>
    <source>
        <strain evidence="2 3">Stock d4-2</strain>
    </source>
</reference>
<dbReference type="InParanoid" id="A0EAB7"/>
<dbReference type="HOGENOM" id="CLU_565587_0_0_1"/>
<dbReference type="OMA" id="QKQIKGP"/>